<sequence length="154" mass="17256">MKFDGSDTQNTDILKLSIFNGCERQKTFEGLKWKNIIIHELELAFLRVIVPNDSRAGNFGSQIVHLLIPVVRPRAAKRARGGGRAAVDSASALWQHHPLTHQRHSEHYPNAPHIFLLHEFSVSDDGFETVVRISNIEIVDAVVDSTKGLENKKA</sequence>
<proteinExistence type="predicted"/>
<evidence type="ECO:0000313" key="1">
    <source>
        <dbReference type="EMBL" id="GBP32060.1"/>
    </source>
</evidence>
<reference evidence="1 2" key="1">
    <citation type="journal article" date="2019" name="Commun. Biol.">
        <title>The bagworm genome reveals a unique fibroin gene that provides high tensile strength.</title>
        <authorList>
            <person name="Kono N."/>
            <person name="Nakamura H."/>
            <person name="Ohtoshi R."/>
            <person name="Tomita M."/>
            <person name="Numata K."/>
            <person name="Arakawa K."/>
        </authorList>
    </citation>
    <scope>NUCLEOTIDE SEQUENCE [LARGE SCALE GENOMIC DNA]</scope>
</reference>
<evidence type="ECO:0000313" key="2">
    <source>
        <dbReference type="Proteomes" id="UP000299102"/>
    </source>
</evidence>
<gene>
    <name evidence="1" type="ORF">EVAR_21094_1</name>
</gene>
<accession>A0A4C1V0M9</accession>
<dbReference type="Proteomes" id="UP000299102">
    <property type="component" value="Unassembled WGS sequence"/>
</dbReference>
<dbReference type="EMBL" id="BGZK01000254">
    <property type="protein sequence ID" value="GBP32060.1"/>
    <property type="molecule type" value="Genomic_DNA"/>
</dbReference>
<protein>
    <submittedName>
        <fullName evidence="1">Uncharacterized protein</fullName>
    </submittedName>
</protein>
<name>A0A4C1V0M9_EUMVA</name>
<dbReference type="AlphaFoldDB" id="A0A4C1V0M9"/>
<comment type="caution">
    <text evidence="1">The sequence shown here is derived from an EMBL/GenBank/DDBJ whole genome shotgun (WGS) entry which is preliminary data.</text>
</comment>
<keyword evidence="2" id="KW-1185">Reference proteome</keyword>
<organism evidence="1 2">
    <name type="scientific">Eumeta variegata</name>
    <name type="common">Bagworm moth</name>
    <name type="synonym">Eumeta japonica</name>
    <dbReference type="NCBI Taxonomy" id="151549"/>
    <lineage>
        <taxon>Eukaryota</taxon>
        <taxon>Metazoa</taxon>
        <taxon>Ecdysozoa</taxon>
        <taxon>Arthropoda</taxon>
        <taxon>Hexapoda</taxon>
        <taxon>Insecta</taxon>
        <taxon>Pterygota</taxon>
        <taxon>Neoptera</taxon>
        <taxon>Endopterygota</taxon>
        <taxon>Lepidoptera</taxon>
        <taxon>Glossata</taxon>
        <taxon>Ditrysia</taxon>
        <taxon>Tineoidea</taxon>
        <taxon>Psychidae</taxon>
        <taxon>Oiketicinae</taxon>
        <taxon>Eumeta</taxon>
    </lineage>
</organism>